<evidence type="ECO:0000313" key="3">
    <source>
        <dbReference type="Proteomes" id="UP001356428"/>
    </source>
</evidence>
<evidence type="ECO:0000256" key="1">
    <source>
        <dbReference type="SAM" id="MobiDB-lite"/>
    </source>
</evidence>
<dbReference type="EMBL" id="CP109083">
    <property type="protein sequence ID" value="WSB11463.1"/>
    <property type="molecule type" value="Genomic_DNA"/>
</dbReference>
<name>A0ABZ1F4V2_9ACTN</name>
<dbReference type="Proteomes" id="UP001356428">
    <property type="component" value="Chromosome"/>
</dbReference>
<feature type="compositionally biased region" description="Polar residues" evidence="1">
    <location>
        <begin position="26"/>
        <end position="42"/>
    </location>
</feature>
<dbReference type="RefSeq" id="WP_326702577.1">
    <property type="nucleotide sequence ID" value="NZ_CP108861.1"/>
</dbReference>
<sequence>MPAKKKSQRPPAEGKRIAAFEGARSKPQSGNGRPRRASQQPSAREGGAQSLPESPRERGGRAVGQGRPGNPGANAPVPEATEPQIHSRFDPEVMFRILSDKIAAKVDRAAMKAGASAAQEVGRQLTAELDAAIAGAQSTAGKMGTLVQQAVQAAVDEALRTAVLNATRVHEEHLAQLALIDRTAQTVRDLPAVQLRIDAELRRSGLSRVTAPDPEVFNLVNPAEYEGSASYVVLAPAYVDSRTGRVVQRGEMRRVPAESTPQGRESQ</sequence>
<evidence type="ECO:0000313" key="2">
    <source>
        <dbReference type="EMBL" id="WSB11463.1"/>
    </source>
</evidence>
<keyword evidence="3" id="KW-1185">Reference proteome</keyword>
<gene>
    <name evidence="2" type="ORF">OG849_31510</name>
</gene>
<reference evidence="2 3" key="1">
    <citation type="submission" date="2022-10" db="EMBL/GenBank/DDBJ databases">
        <title>The complete genomes of actinobacterial strains from the NBC collection.</title>
        <authorList>
            <person name="Joergensen T.S."/>
            <person name="Alvarez Arevalo M."/>
            <person name="Sterndorff E.B."/>
            <person name="Faurdal D."/>
            <person name="Vuksanovic O."/>
            <person name="Mourched A.-S."/>
            <person name="Charusanti P."/>
            <person name="Shaw S."/>
            <person name="Blin K."/>
            <person name="Weber T."/>
        </authorList>
    </citation>
    <scope>NUCLEOTIDE SEQUENCE [LARGE SCALE GENOMIC DNA]</scope>
    <source>
        <strain evidence="2 3">NBC 01792</strain>
    </source>
</reference>
<accession>A0ABZ1F4V2</accession>
<feature type="region of interest" description="Disordered" evidence="1">
    <location>
        <begin position="1"/>
        <end position="88"/>
    </location>
</feature>
<proteinExistence type="predicted"/>
<organism evidence="2 3">
    <name type="scientific">Streptomyces cyaneofuscatus</name>
    <dbReference type="NCBI Taxonomy" id="66883"/>
    <lineage>
        <taxon>Bacteria</taxon>
        <taxon>Bacillati</taxon>
        <taxon>Actinomycetota</taxon>
        <taxon>Actinomycetes</taxon>
        <taxon>Kitasatosporales</taxon>
        <taxon>Streptomycetaceae</taxon>
        <taxon>Streptomyces</taxon>
    </lineage>
</organism>
<protein>
    <submittedName>
        <fullName evidence="2">Uncharacterized protein</fullName>
    </submittedName>
</protein>